<dbReference type="PROSITE" id="PS00395">
    <property type="entry name" value="ALANINE_RACEMASE"/>
    <property type="match status" value="1"/>
</dbReference>
<dbReference type="InterPro" id="IPR020622">
    <property type="entry name" value="Ala_racemase_pyridoxalP-BS"/>
</dbReference>
<name>A0AAE4Z7S3_9BACT</name>
<dbReference type="InterPro" id="IPR001608">
    <property type="entry name" value="Ala_racemase_N"/>
</dbReference>
<feature type="active site" description="Proton acceptor; specific for L-alanine" evidence="4">
    <location>
        <position position="265"/>
    </location>
</feature>
<proteinExistence type="inferred from homology"/>
<sequence length="388" mass="41995">MDARDTSTARAWVDVDLGALVANYDTLQQRAKPRVGMLPVVKADAYGLGMCPVVRALRPREPWGYGIAALSEGVEMREKGVDAPALHFFCTPQEMPDVAEASITPAIGDLEALERWRDLARERARRLPFHLEIDTGMGRCGFLHDTVSEWLPAVMDAADSDLDWEGTFTHFHSADVEDAEPTREQWERFRAAVGAFPRGSGGLLHTSASVAATRWPEFAADLLRPGLFLYGGRAGGEPLLPKSVVTVCARVATVRDVPAGWTASYGATHRAERPSRWATVAIGYGDGLRRELSNNGVVRFGEREAPIVGRVCMDVTVVDVTDLPEVKAGDVATVIGGPADSATGLTSVAERCGTISYEILTGLTQRLPRRYLADEAAAPRESEGPREG</sequence>
<comment type="pathway">
    <text evidence="4">Amino-acid biosynthesis; D-alanine biosynthesis; D-alanine from L-alanine: step 1/1.</text>
</comment>
<feature type="modified residue" description="N6-(pyridoxal phosphate)lysine" evidence="4 5">
    <location>
        <position position="42"/>
    </location>
</feature>
<evidence type="ECO:0000256" key="5">
    <source>
        <dbReference type="PIRSR" id="PIRSR600821-50"/>
    </source>
</evidence>
<dbReference type="SUPFAM" id="SSF51419">
    <property type="entry name" value="PLP-binding barrel"/>
    <property type="match status" value="1"/>
</dbReference>
<evidence type="ECO:0000256" key="1">
    <source>
        <dbReference type="ARBA" id="ARBA00001933"/>
    </source>
</evidence>
<dbReference type="SMART" id="SM01005">
    <property type="entry name" value="Ala_racemase_C"/>
    <property type="match status" value="1"/>
</dbReference>
<feature type="binding site" evidence="4 6">
    <location>
        <position position="313"/>
    </location>
    <ligand>
        <name>substrate</name>
    </ligand>
</feature>
<organism evidence="8 9">
    <name type="scientific">Candidatus Kutchimonas denitrificans</name>
    <dbReference type="NCBI Taxonomy" id="3056748"/>
    <lineage>
        <taxon>Bacteria</taxon>
        <taxon>Pseudomonadati</taxon>
        <taxon>Gemmatimonadota</taxon>
        <taxon>Gemmatimonadia</taxon>
        <taxon>Candidatus Palauibacterales</taxon>
        <taxon>Candidatus Palauibacteraceae</taxon>
        <taxon>Candidatus Kutchimonas</taxon>
    </lineage>
</organism>
<dbReference type="HAMAP" id="MF_01201">
    <property type="entry name" value="Ala_racemase"/>
    <property type="match status" value="1"/>
</dbReference>
<dbReference type="GO" id="GO:0030632">
    <property type="term" value="P:D-alanine biosynthetic process"/>
    <property type="evidence" value="ECO:0007669"/>
    <property type="project" value="UniProtKB-UniRule"/>
</dbReference>
<dbReference type="NCBIfam" id="TIGR00492">
    <property type="entry name" value="alr"/>
    <property type="match status" value="1"/>
</dbReference>
<keyword evidence="2 4" id="KW-0663">Pyridoxal phosphate</keyword>
<comment type="cofactor">
    <cofactor evidence="1 4 5">
        <name>pyridoxal 5'-phosphate</name>
        <dbReference type="ChEBI" id="CHEBI:597326"/>
    </cofactor>
</comment>
<dbReference type="EC" id="5.1.1.1" evidence="4"/>
<dbReference type="Gene3D" id="3.20.20.10">
    <property type="entry name" value="Alanine racemase"/>
    <property type="match status" value="1"/>
</dbReference>
<dbReference type="Gene3D" id="2.40.37.10">
    <property type="entry name" value="Lyase, Ornithine Decarboxylase, Chain A, domain 1"/>
    <property type="match status" value="1"/>
</dbReference>
<protein>
    <recommendedName>
        <fullName evidence="4">Alanine racemase</fullName>
        <ecNumber evidence="4">5.1.1.1</ecNumber>
    </recommendedName>
</protein>
<dbReference type="InterPro" id="IPR011079">
    <property type="entry name" value="Ala_racemase_C"/>
</dbReference>
<dbReference type="PRINTS" id="PR00992">
    <property type="entry name" value="ALARACEMASE"/>
</dbReference>
<dbReference type="InterPro" id="IPR000821">
    <property type="entry name" value="Ala_racemase"/>
</dbReference>
<evidence type="ECO:0000256" key="4">
    <source>
        <dbReference type="HAMAP-Rule" id="MF_01201"/>
    </source>
</evidence>
<feature type="binding site" evidence="4 6">
    <location>
        <position position="139"/>
    </location>
    <ligand>
        <name>substrate</name>
    </ligand>
</feature>
<comment type="caution">
    <text evidence="8">The sequence shown here is derived from an EMBL/GenBank/DDBJ whole genome shotgun (WGS) entry which is preliminary data.</text>
</comment>
<dbReference type="InterPro" id="IPR009006">
    <property type="entry name" value="Ala_racemase/Decarboxylase_C"/>
</dbReference>
<dbReference type="InterPro" id="IPR029066">
    <property type="entry name" value="PLP-binding_barrel"/>
</dbReference>
<dbReference type="PANTHER" id="PTHR30511">
    <property type="entry name" value="ALANINE RACEMASE"/>
    <property type="match status" value="1"/>
</dbReference>
<dbReference type="Pfam" id="PF01168">
    <property type="entry name" value="Ala_racemase_N"/>
    <property type="match status" value="1"/>
</dbReference>
<dbReference type="AlphaFoldDB" id="A0AAE4Z7S3"/>
<comment type="similarity">
    <text evidence="4">Belongs to the alanine racemase family.</text>
</comment>
<evidence type="ECO:0000256" key="2">
    <source>
        <dbReference type="ARBA" id="ARBA00022898"/>
    </source>
</evidence>
<evidence type="ECO:0000313" key="9">
    <source>
        <dbReference type="Proteomes" id="UP000702544"/>
    </source>
</evidence>
<evidence type="ECO:0000256" key="3">
    <source>
        <dbReference type="ARBA" id="ARBA00023235"/>
    </source>
</evidence>
<keyword evidence="3 4" id="KW-0413">Isomerase</keyword>
<dbReference type="PANTHER" id="PTHR30511:SF0">
    <property type="entry name" value="ALANINE RACEMASE, CATABOLIC-RELATED"/>
    <property type="match status" value="1"/>
</dbReference>
<comment type="catalytic activity">
    <reaction evidence="4">
        <text>L-alanine = D-alanine</text>
        <dbReference type="Rhea" id="RHEA:20249"/>
        <dbReference type="ChEBI" id="CHEBI:57416"/>
        <dbReference type="ChEBI" id="CHEBI:57972"/>
        <dbReference type="EC" id="5.1.1.1"/>
    </reaction>
</comment>
<feature type="active site" description="Proton acceptor; specific for D-alanine" evidence="4">
    <location>
        <position position="42"/>
    </location>
</feature>
<evidence type="ECO:0000313" key="8">
    <source>
        <dbReference type="EMBL" id="NIR74563.1"/>
    </source>
</evidence>
<accession>A0AAE4Z7S3</accession>
<dbReference type="Pfam" id="PF00842">
    <property type="entry name" value="Ala_racemase_C"/>
    <property type="match status" value="1"/>
</dbReference>
<comment type="function">
    <text evidence="4">Catalyzes the interconversion of L-alanine and D-alanine. May also act on other amino acids.</text>
</comment>
<dbReference type="Proteomes" id="UP000702544">
    <property type="component" value="Unassembled WGS sequence"/>
</dbReference>
<dbReference type="GO" id="GO:0008784">
    <property type="term" value="F:alanine racemase activity"/>
    <property type="evidence" value="ECO:0007669"/>
    <property type="project" value="UniProtKB-UniRule"/>
</dbReference>
<gene>
    <name evidence="8" type="primary">alr</name>
    <name evidence="8" type="ORF">GWO12_05560</name>
</gene>
<dbReference type="CDD" id="cd00430">
    <property type="entry name" value="PLPDE_III_AR"/>
    <property type="match status" value="1"/>
</dbReference>
<dbReference type="SUPFAM" id="SSF50621">
    <property type="entry name" value="Alanine racemase C-terminal domain-like"/>
    <property type="match status" value="1"/>
</dbReference>
<dbReference type="EMBL" id="JAACAK010000046">
    <property type="protein sequence ID" value="NIR74563.1"/>
    <property type="molecule type" value="Genomic_DNA"/>
</dbReference>
<evidence type="ECO:0000256" key="6">
    <source>
        <dbReference type="PIRSR" id="PIRSR600821-52"/>
    </source>
</evidence>
<reference evidence="8 9" key="1">
    <citation type="submission" date="2020-01" db="EMBL/GenBank/DDBJ databases">
        <title>Genomes assembled from Gulf of Kutch pelagic sediment metagenomes.</title>
        <authorList>
            <person name="Chandrashekar M."/>
            <person name="Mahajan M.S."/>
            <person name="Dave K.J."/>
            <person name="Vatsa P."/>
            <person name="Nathani N.M."/>
        </authorList>
    </citation>
    <scope>NUCLEOTIDE SEQUENCE [LARGE SCALE GENOMIC DNA]</scope>
    <source>
        <strain evidence="8">KS3-K002</strain>
    </source>
</reference>
<dbReference type="GO" id="GO:0030170">
    <property type="term" value="F:pyridoxal phosphate binding"/>
    <property type="evidence" value="ECO:0007669"/>
    <property type="project" value="UniProtKB-UniRule"/>
</dbReference>
<evidence type="ECO:0000259" key="7">
    <source>
        <dbReference type="SMART" id="SM01005"/>
    </source>
</evidence>
<dbReference type="GO" id="GO:0005829">
    <property type="term" value="C:cytosol"/>
    <property type="evidence" value="ECO:0007669"/>
    <property type="project" value="TreeGrafter"/>
</dbReference>
<feature type="domain" description="Alanine racemase C-terminal" evidence="7">
    <location>
        <begin position="244"/>
        <end position="372"/>
    </location>
</feature>